<organism evidence="1 2">
    <name type="scientific">Protopolystoma xenopodis</name>
    <dbReference type="NCBI Taxonomy" id="117903"/>
    <lineage>
        <taxon>Eukaryota</taxon>
        <taxon>Metazoa</taxon>
        <taxon>Spiralia</taxon>
        <taxon>Lophotrochozoa</taxon>
        <taxon>Platyhelminthes</taxon>
        <taxon>Monogenea</taxon>
        <taxon>Polyopisthocotylea</taxon>
        <taxon>Polystomatidea</taxon>
        <taxon>Polystomatidae</taxon>
        <taxon>Protopolystoma</taxon>
    </lineage>
</organism>
<dbReference type="Proteomes" id="UP000784294">
    <property type="component" value="Unassembled WGS sequence"/>
</dbReference>
<reference evidence="1" key="1">
    <citation type="submission" date="2018-11" db="EMBL/GenBank/DDBJ databases">
        <authorList>
            <consortium name="Pathogen Informatics"/>
        </authorList>
    </citation>
    <scope>NUCLEOTIDE SEQUENCE</scope>
</reference>
<gene>
    <name evidence="1" type="ORF">PXEA_LOCUS30547</name>
</gene>
<evidence type="ECO:0000313" key="1">
    <source>
        <dbReference type="EMBL" id="VEL37107.1"/>
    </source>
</evidence>
<name>A0A3S5B8Q6_9PLAT</name>
<comment type="caution">
    <text evidence="1">The sequence shown here is derived from an EMBL/GenBank/DDBJ whole genome shotgun (WGS) entry which is preliminary data.</text>
</comment>
<keyword evidence="2" id="KW-1185">Reference proteome</keyword>
<dbReference type="AlphaFoldDB" id="A0A3S5B8Q6"/>
<dbReference type="EMBL" id="CAAALY010254017">
    <property type="protein sequence ID" value="VEL37107.1"/>
    <property type="molecule type" value="Genomic_DNA"/>
</dbReference>
<proteinExistence type="predicted"/>
<sequence>MLTECKCNELCKPMYQSHTRLPHESRLCWFEASTPFGLCEANSPPTGAAMFDSTSGSVYVAHGLEHHQFRLSSYHNPSLDTTICLASSPCLHISSFLAQFHPRDNFTLPPNLETASVWSCQMVVSFRSSHYLAGLSRLNFSFFTTSSRRQNTKRMPTPPIPHTDPNKCEYRNYCM</sequence>
<protein>
    <submittedName>
        <fullName evidence="1">Uncharacterized protein</fullName>
    </submittedName>
</protein>
<evidence type="ECO:0000313" key="2">
    <source>
        <dbReference type="Proteomes" id="UP000784294"/>
    </source>
</evidence>
<accession>A0A3S5B8Q6</accession>